<evidence type="ECO:0000313" key="3">
    <source>
        <dbReference type="EMBL" id="GAA3609780.1"/>
    </source>
</evidence>
<reference evidence="4" key="1">
    <citation type="journal article" date="2019" name="Int. J. Syst. Evol. Microbiol.">
        <title>The Global Catalogue of Microorganisms (GCM) 10K type strain sequencing project: providing services to taxonomists for standard genome sequencing and annotation.</title>
        <authorList>
            <consortium name="The Broad Institute Genomics Platform"/>
            <consortium name="The Broad Institute Genome Sequencing Center for Infectious Disease"/>
            <person name="Wu L."/>
            <person name="Ma J."/>
        </authorList>
    </citation>
    <scope>NUCLEOTIDE SEQUENCE [LARGE SCALE GENOMIC DNA]</scope>
    <source>
        <strain evidence="4">JCM 16929</strain>
    </source>
</reference>
<dbReference type="InterPro" id="IPR002347">
    <property type="entry name" value="SDR_fam"/>
</dbReference>
<comment type="caution">
    <text evidence="3">The sequence shown here is derived from an EMBL/GenBank/DDBJ whole genome shotgun (WGS) entry which is preliminary data.</text>
</comment>
<dbReference type="Proteomes" id="UP001501490">
    <property type="component" value="Unassembled WGS sequence"/>
</dbReference>
<dbReference type="CDD" id="cd05233">
    <property type="entry name" value="SDR_c"/>
    <property type="match status" value="1"/>
</dbReference>
<dbReference type="Pfam" id="PF13561">
    <property type="entry name" value="adh_short_C2"/>
    <property type="match status" value="1"/>
</dbReference>
<dbReference type="PRINTS" id="PR00081">
    <property type="entry name" value="GDHRDH"/>
</dbReference>
<sequence>MSAESSWSDGSARVALVTGAAHGIGRATARRLAADGAAVAVADLDRAAADRVVAEIDGDGGRAIGLSCDVGDTGSVDAAVAATVDIFGALDTLVCVAGGARPVPAFTETADADWSALLDLNLTSVVRCCRAALPVLARSERAAGVVVVGSVNGLLPFGDETYSAAKAALVSLVTNLAADWGPRGVRVNLVAPGTVRTRVWDSQPGGADRLRGLYPLGRVGEPEDVASAIAFLASADASWITGVALPVDGGLSVGAFRRLLADLPPQ</sequence>
<name>A0ABP6ZLB2_9ACTN</name>
<evidence type="ECO:0000256" key="2">
    <source>
        <dbReference type="ARBA" id="ARBA00023002"/>
    </source>
</evidence>
<dbReference type="RefSeq" id="WP_344801926.1">
    <property type="nucleotide sequence ID" value="NZ_BAABAB010000006.1"/>
</dbReference>
<evidence type="ECO:0000256" key="1">
    <source>
        <dbReference type="ARBA" id="ARBA00006484"/>
    </source>
</evidence>
<dbReference type="PANTHER" id="PTHR24321">
    <property type="entry name" value="DEHYDROGENASES, SHORT CHAIN"/>
    <property type="match status" value="1"/>
</dbReference>
<dbReference type="PANTHER" id="PTHR24321:SF14">
    <property type="entry name" value="SHORT-CHAIN TYPE DEHYDROGENASE_REDUCTASE BLR2146-RELATED"/>
    <property type="match status" value="1"/>
</dbReference>
<dbReference type="Gene3D" id="3.40.50.720">
    <property type="entry name" value="NAD(P)-binding Rossmann-like Domain"/>
    <property type="match status" value="1"/>
</dbReference>
<accession>A0ABP6ZLB2</accession>
<keyword evidence="4" id="KW-1185">Reference proteome</keyword>
<dbReference type="EMBL" id="BAABAB010000006">
    <property type="protein sequence ID" value="GAA3609780.1"/>
    <property type="molecule type" value="Genomic_DNA"/>
</dbReference>
<organism evidence="3 4">
    <name type="scientific">Microlunatus ginsengisoli</name>
    <dbReference type="NCBI Taxonomy" id="363863"/>
    <lineage>
        <taxon>Bacteria</taxon>
        <taxon>Bacillati</taxon>
        <taxon>Actinomycetota</taxon>
        <taxon>Actinomycetes</taxon>
        <taxon>Propionibacteriales</taxon>
        <taxon>Propionibacteriaceae</taxon>
        <taxon>Microlunatus</taxon>
    </lineage>
</organism>
<dbReference type="InterPro" id="IPR036291">
    <property type="entry name" value="NAD(P)-bd_dom_sf"/>
</dbReference>
<keyword evidence="2" id="KW-0560">Oxidoreductase</keyword>
<dbReference type="SUPFAM" id="SSF51735">
    <property type="entry name" value="NAD(P)-binding Rossmann-fold domains"/>
    <property type="match status" value="1"/>
</dbReference>
<proteinExistence type="inferred from homology"/>
<gene>
    <name evidence="3" type="ORF">GCM10022236_09330</name>
</gene>
<comment type="similarity">
    <text evidence="1">Belongs to the short-chain dehydrogenases/reductases (SDR) family.</text>
</comment>
<protein>
    <submittedName>
        <fullName evidence="3">SDR family NAD(P)-dependent oxidoreductase</fullName>
    </submittedName>
</protein>
<evidence type="ECO:0000313" key="4">
    <source>
        <dbReference type="Proteomes" id="UP001501490"/>
    </source>
</evidence>